<reference evidence="2 3" key="1">
    <citation type="journal article" date="2019" name="Sci. Rep.">
        <title>Orb-weaving spider Araneus ventricosus genome elucidates the spidroin gene catalogue.</title>
        <authorList>
            <person name="Kono N."/>
            <person name="Nakamura H."/>
            <person name="Ohtoshi R."/>
            <person name="Moran D.A.P."/>
            <person name="Shinohara A."/>
            <person name="Yoshida Y."/>
            <person name="Fujiwara M."/>
            <person name="Mori M."/>
            <person name="Tomita M."/>
            <person name="Arakawa K."/>
        </authorList>
    </citation>
    <scope>NUCLEOTIDE SEQUENCE [LARGE SCALE GENOMIC DNA]</scope>
</reference>
<dbReference type="EMBL" id="BGPR01220617">
    <property type="protein sequence ID" value="GBN61633.1"/>
    <property type="molecule type" value="Genomic_DNA"/>
</dbReference>
<protein>
    <submittedName>
        <fullName evidence="2">Uncharacterized protein</fullName>
    </submittedName>
</protein>
<organism evidence="2 3">
    <name type="scientific">Araneus ventricosus</name>
    <name type="common">Orbweaver spider</name>
    <name type="synonym">Epeira ventricosa</name>
    <dbReference type="NCBI Taxonomy" id="182803"/>
    <lineage>
        <taxon>Eukaryota</taxon>
        <taxon>Metazoa</taxon>
        <taxon>Ecdysozoa</taxon>
        <taxon>Arthropoda</taxon>
        <taxon>Chelicerata</taxon>
        <taxon>Arachnida</taxon>
        <taxon>Araneae</taxon>
        <taxon>Araneomorphae</taxon>
        <taxon>Entelegynae</taxon>
        <taxon>Araneoidea</taxon>
        <taxon>Araneidae</taxon>
        <taxon>Araneus</taxon>
    </lineage>
</organism>
<dbReference type="EMBL" id="BGPR01220655">
    <property type="protein sequence ID" value="GBN61720.1"/>
    <property type="molecule type" value="Genomic_DNA"/>
</dbReference>
<sequence>MAMTYVTSQEVYMSSTWFYCDTLCSTMVCCLLSNQAMYQSACVAV</sequence>
<dbReference type="AlphaFoldDB" id="A0A4Y2QFB6"/>
<proteinExistence type="predicted"/>
<gene>
    <name evidence="1" type="ORF">AVEN_245089_1</name>
    <name evidence="2" type="ORF">AVEN_66332_1</name>
</gene>
<evidence type="ECO:0000313" key="2">
    <source>
        <dbReference type="EMBL" id="GBN61720.1"/>
    </source>
</evidence>
<name>A0A4Y2QFB6_ARAVE</name>
<comment type="caution">
    <text evidence="2">The sequence shown here is derived from an EMBL/GenBank/DDBJ whole genome shotgun (WGS) entry which is preliminary data.</text>
</comment>
<keyword evidence="3" id="KW-1185">Reference proteome</keyword>
<feature type="non-terminal residue" evidence="2">
    <location>
        <position position="45"/>
    </location>
</feature>
<dbReference type="Proteomes" id="UP000499080">
    <property type="component" value="Unassembled WGS sequence"/>
</dbReference>
<evidence type="ECO:0000313" key="1">
    <source>
        <dbReference type="EMBL" id="GBN61633.1"/>
    </source>
</evidence>
<accession>A0A4Y2QFB6</accession>
<evidence type="ECO:0000313" key="3">
    <source>
        <dbReference type="Proteomes" id="UP000499080"/>
    </source>
</evidence>